<dbReference type="OrthoDB" id="9784719at2"/>
<evidence type="ECO:0000313" key="6">
    <source>
        <dbReference type="Proteomes" id="UP000199502"/>
    </source>
</evidence>
<evidence type="ECO:0000256" key="1">
    <source>
        <dbReference type="ARBA" id="ARBA00022553"/>
    </source>
</evidence>
<evidence type="ECO:0000259" key="4">
    <source>
        <dbReference type="PROSITE" id="PS50110"/>
    </source>
</evidence>
<dbReference type="RefSeq" id="WP_090744692.1">
    <property type="nucleotide sequence ID" value="NZ_FMVT01000008.1"/>
</dbReference>
<dbReference type="PANTHER" id="PTHR44591:SF3">
    <property type="entry name" value="RESPONSE REGULATORY DOMAIN-CONTAINING PROTEIN"/>
    <property type="match status" value="1"/>
</dbReference>
<sequence length="178" mass="19343">MLNATAPCALVAEDDVLIRLEACEILKEAGFRCYDAATAEKALDVLHEHGGDIRLLFSDVHMPPGSLTGFDLARQCARDWPDIRILIASGAATPAPETMPPGAEFITKPFTAQVVHDHLRKVLPNGERPERLQDPDPDPDPSLLSDENLNDNWSARPRFETFDGGATNAPMSISNDGS</sequence>
<feature type="domain" description="Response regulatory" evidence="4">
    <location>
        <begin position="8"/>
        <end position="123"/>
    </location>
</feature>
<dbReference type="PANTHER" id="PTHR44591">
    <property type="entry name" value="STRESS RESPONSE REGULATOR PROTEIN 1"/>
    <property type="match status" value="1"/>
</dbReference>
<dbReference type="Pfam" id="PF00072">
    <property type="entry name" value="Response_reg"/>
    <property type="match status" value="1"/>
</dbReference>
<feature type="modified residue" description="4-aspartylphosphate" evidence="2">
    <location>
        <position position="59"/>
    </location>
</feature>
<evidence type="ECO:0000313" key="5">
    <source>
        <dbReference type="EMBL" id="SCY71135.1"/>
    </source>
</evidence>
<feature type="compositionally biased region" description="Polar residues" evidence="3">
    <location>
        <begin position="169"/>
        <end position="178"/>
    </location>
</feature>
<name>A0A1G5I4V1_9RHOB</name>
<feature type="region of interest" description="Disordered" evidence="3">
    <location>
        <begin position="122"/>
        <end position="178"/>
    </location>
</feature>
<dbReference type="SMART" id="SM00448">
    <property type="entry name" value="REC"/>
    <property type="match status" value="1"/>
</dbReference>
<dbReference type="PROSITE" id="PS50110">
    <property type="entry name" value="RESPONSE_REGULATORY"/>
    <property type="match status" value="1"/>
</dbReference>
<dbReference type="Proteomes" id="UP000199502">
    <property type="component" value="Unassembled WGS sequence"/>
</dbReference>
<evidence type="ECO:0000256" key="3">
    <source>
        <dbReference type="SAM" id="MobiDB-lite"/>
    </source>
</evidence>
<dbReference type="Gene3D" id="3.40.50.2300">
    <property type="match status" value="1"/>
</dbReference>
<reference evidence="5 6" key="1">
    <citation type="submission" date="2016-10" db="EMBL/GenBank/DDBJ databases">
        <authorList>
            <person name="de Groot N.N."/>
        </authorList>
    </citation>
    <scope>NUCLEOTIDE SEQUENCE [LARGE SCALE GENOMIC DNA]</scope>
    <source>
        <strain evidence="5 6">CGMCC 1.8925</strain>
    </source>
</reference>
<dbReference type="InterPro" id="IPR050595">
    <property type="entry name" value="Bact_response_regulator"/>
</dbReference>
<gene>
    <name evidence="5" type="ORF">SAMN05660710_02431</name>
</gene>
<dbReference type="STRING" id="336292.SAMN05660710_02431"/>
<organism evidence="5 6">
    <name type="scientific">Paracoccus tibetensis</name>
    <dbReference type="NCBI Taxonomy" id="336292"/>
    <lineage>
        <taxon>Bacteria</taxon>
        <taxon>Pseudomonadati</taxon>
        <taxon>Pseudomonadota</taxon>
        <taxon>Alphaproteobacteria</taxon>
        <taxon>Rhodobacterales</taxon>
        <taxon>Paracoccaceae</taxon>
        <taxon>Paracoccus</taxon>
    </lineage>
</organism>
<proteinExistence type="predicted"/>
<dbReference type="AlphaFoldDB" id="A0A1G5I4V1"/>
<keyword evidence="6" id="KW-1185">Reference proteome</keyword>
<dbReference type="InterPro" id="IPR001789">
    <property type="entry name" value="Sig_transdc_resp-reg_receiver"/>
</dbReference>
<dbReference type="GO" id="GO:0000160">
    <property type="term" value="P:phosphorelay signal transduction system"/>
    <property type="evidence" value="ECO:0007669"/>
    <property type="project" value="InterPro"/>
</dbReference>
<dbReference type="SUPFAM" id="SSF52172">
    <property type="entry name" value="CheY-like"/>
    <property type="match status" value="1"/>
</dbReference>
<protein>
    <submittedName>
        <fullName evidence="5">Response regulator receiver domain-containing protein</fullName>
    </submittedName>
</protein>
<keyword evidence="1 2" id="KW-0597">Phosphoprotein</keyword>
<dbReference type="InterPro" id="IPR011006">
    <property type="entry name" value="CheY-like_superfamily"/>
</dbReference>
<accession>A0A1G5I4V1</accession>
<evidence type="ECO:0000256" key="2">
    <source>
        <dbReference type="PROSITE-ProRule" id="PRU00169"/>
    </source>
</evidence>
<dbReference type="EMBL" id="FMVT01000008">
    <property type="protein sequence ID" value="SCY71135.1"/>
    <property type="molecule type" value="Genomic_DNA"/>
</dbReference>